<feature type="transmembrane region" description="Helical" evidence="9">
    <location>
        <begin position="158"/>
        <end position="176"/>
    </location>
</feature>
<keyword evidence="2" id="KW-0813">Transport</keyword>
<dbReference type="Proteomes" id="UP001501510">
    <property type="component" value="Unassembled WGS sequence"/>
</dbReference>
<reference evidence="11" key="1">
    <citation type="journal article" date="2019" name="Int. J. Syst. Evol. Microbiol.">
        <title>The Global Catalogue of Microorganisms (GCM) 10K type strain sequencing project: providing services to taxonomists for standard genome sequencing and annotation.</title>
        <authorList>
            <consortium name="The Broad Institute Genomics Platform"/>
            <consortium name="The Broad Institute Genome Sequencing Center for Infectious Disease"/>
            <person name="Wu L."/>
            <person name="Ma J."/>
        </authorList>
    </citation>
    <scope>NUCLEOTIDE SEQUENCE [LARGE SCALE GENOMIC DNA]</scope>
    <source>
        <strain evidence="11">JCM 1407</strain>
    </source>
</reference>
<evidence type="ECO:0000313" key="10">
    <source>
        <dbReference type="EMBL" id="GAA0737632.1"/>
    </source>
</evidence>
<comment type="subcellular location">
    <subcellularLocation>
        <location evidence="1">Cell membrane</location>
        <topology evidence="1">Multi-pass membrane protein</topology>
    </subcellularLocation>
</comment>
<keyword evidence="5" id="KW-0598">Phosphotransferase system</keyword>
<feature type="transmembrane region" description="Helical" evidence="9">
    <location>
        <begin position="6"/>
        <end position="35"/>
    </location>
</feature>
<accession>A0ABP3UPE5</accession>
<dbReference type="PANTHER" id="PTHR32502:SF8">
    <property type="entry name" value="N-ACETYLGALACTOSAMINE PERMEASE IIC COMPONENT 1"/>
    <property type="match status" value="1"/>
</dbReference>
<evidence type="ECO:0000256" key="8">
    <source>
        <dbReference type="ARBA" id="ARBA00023136"/>
    </source>
</evidence>
<evidence type="ECO:0000256" key="5">
    <source>
        <dbReference type="ARBA" id="ARBA00022683"/>
    </source>
</evidence>
<gene>
    <name evidence="10" type="ORF">GCM10008906_14010</name>
</gene>
<dbReference type="PROSITE" id="PS51106">
    <property type="entry name" value="PTS_EIIC_TYPE_4"/>
    <property type="match status" value="1"/>
</dbReference>
<evidence type="ECO:0000256" key="4">
    <source>
        <dbReference type="ARBA" id="ARBA00022597"/>
    </source>
</evidence>
<comment type="caution">
    <text evidence="10">The sequence shown here is derived from an EMBL/GenBank/DDBJ whole genome shotgun (WGS) entry which is preliminary data.</text>
</comment>
<keyword evidence="11" id="KW-1185">Reference proteome</keyword>
<dbReference type="EMBL" id="BAAACG010000008">
    <property type="protein sequence ID" value="GAA0737632.1"/>
    <property type="molecule type" value="Genomic_DNA"/>
</dbReference>
<evidence type="ECO:0000256" key="2">
    <source>
        <dbReference type="ARBA" id="ARBA00022448"/>
    </source>
</evidence>
<keyword evidence="8 9" id="KW-0472">Membrane</keyword>
<keyword evidence="4 10" id="KW-0762">Sugar transport</keyword>
<evidence type="ECO:0000256" key="9">
    <source>
        <dbReference type="SAM" id="Phobius"/>
    </source>
</evidence>
<protein>
    <submittedName>
        <fullName evidence="10">PTS sugar transporter subunit IIC</fullName>
    </submittedName>
</protein>
<organism evidence="10 11">
    <name type="scientific">Clostridium oceanicum</name>
    <dbReference type="NCBI Taxonomy" id="1543"/>
    <lineage>
        <taxon>Bacteria</taxon>
        <taxon>Bacillati</taxon>
        <taxon>Bacillota</taxon>
        <taxon>Clostridia</taxon>
        <taxon>Eubacteriales</taxon>
        <taxon>Clostridiaceae</taxon>
        <taxon>Clostridium</taxon>
    </lineage>
</organism>
<evidence type="ECO:0000256" key="7">
    <source>
        <dbReference type="ARBA" id="ARBA00022989"/>
    </source>
</evidence>
<dbReference type="InterPro" id="IPR050303">
    <property type="entry name" value="GatZ_KbaZ_carbometab"/>
</dbReference>
<evidence type="ECO:0000256" key="1">
    <source>
        <dbReference type="ARBA" id="ARBA00004651"/>
    </source>
</evidence>
<feature type="transmembrane region" description="Helical" evidence="9">
    <location>
        <begin position="42"/>
        <end position="70"/>
    </location>
</feature>
<feature type="transmembrane region" description="Helical" evidence="9">
    <location>
        <begin position="82"/>
        <end position="114"/>
    </location>
</feature>
<feature type="transmembrane region" description="Helical" evidence="9">
    <location>
        <begin position="221"/>
        <end position="249"/>
    </location>
</feature>
<dbReference type="InterPro" id="IPR004700">
    <property type="entry name" value="PTS_IIC_man"/>
</dbReference>
<keyword evidence="7 9" id="KW-1133">Transmembrane helix</keyword>
<name>A0ABP3UPE5_9CLOT</name>
<evidence type="ECO:0000256" key="6">
    <source>
        <dbReference type="ARBA" id="ARBA00022692"/>
    </source>
</evidence>
<sequence>MEVNVIQALLIAVLAYLGSLSVPWFFGLTGGWYVLSRPIVSGFLIGIILGDVTTGIIVGVAVQVVFIALVTPGGQMPQDLNAAAYIGVALAIMSVKGGATVGSAVAIATAVGAVGTIFHNFMMVTNSYWNHRAISCIEKGDTKGLEFNHYIGPQITTLLLRAIPTFIVVYYGSSIAKNIINLFPTTSFVMRMLTALGGMLPAVGVAILLRQVTKKDYELIYFLFGFALIASLKLNMISLAIVGTFFALLNFKYTAKPTAVAANNNSLVEDDEEEL</sequence>
<feature type="transmembrane region" description="Helical" evidence="9">
    <location>
        <begin position="188"/>
        <end position="209"/>
    </location>
</feature>
<dbReference type="PANTHER" id="PTHR32502">
    <property type="entry name" value="N-ACETYLGALACTOSAMINE PERMEASE II COMPONENT-RELATED"/>
    <property type="match status" value="1"/>
</dbReference>
<dbReference type="RefSeq" id="WP_343760260.1">
    <property type="nucleotide sequence ID" value="NZ_BAAACG010000008.1"/>
</dbReference>
<keyword evidence="6 9" id="KW-0812">Transmembrane</keyword>
<evidence type="ECO:0000313" key="11">
    <source>
        <dbReference type="Proteomes" id="UP001501510"/>
    </source>
</evidence>
<keyword evidence="3" id="KW-1003">Cell membrane</keyword>
<evidence type="ECO:0000256" key="3">
    <source>
        <dbReference type="ARBA" id="ARBA00022475"/>
    </source>
</evidence>
<proteinExistence type="predicted"/>
<dbReference type="Pfam" id="PF03609">
    <property type="entry name" value="EII-Sor"/>
    <property type="match status" value="1"/>
</dbReference>